<evidence type="ECO:0000313" key="3">
    <source>
        <dbReference type="Proteomes" id="UP000214355"/>
    </source>
</evidence>
<dbReference type="AlphaFoldDB" id="A0A1H2LI05"/>
<keyword evidence="3" id="KW-1185">Reference proteome</keyword>
<name>A0A1H2LI05_9ACTO</name>
<evidence type="ECO:0000313" key="2">
    <source>
        <dbReference type="EMBL" id="SDU80201.1"/>
    </source>
</evidence>
<feature type="domain" description="DUF4097" evidence="1">
    <location>
        <begin position="44"/>
        <end position="243"/>
    </location>
</feature>
<proteinExistence type="predicted"/>
<accession>A0A1H2LI05</accession>
<dbReference type="GeneID" id="65344861"/>
<evidence type="ECO:0000259" key="1">
    <source>
        <dbReference type="Pfam" id="PF13349"/>
    </source>
</evidence>
<gene>
    <name evidence="2" type="ORF">SAMN04489737_1128</name>
</gene>
<dbReference type="InterPro" id="IPR025164">
    <property type="entry name" value="Toastrack_DUF4097"/>
</dbReference>
<reference evidence="3" key="1">
    <citation type="submission" date="2016-10" db="EMBL/GenBank/DDBJ databases">
        <authorList>
            <person name="Varghese N."/>
            <person name="Submissions S."/>
        </authorList>
    </citation>
    <scope>NUCLEOTIDE SEQUENCE [LARGE SCALE GENOMIC DNA]</scope>
    <source>
        <strain evidence="3">DSM 10002</strain>
    </source>
</reference>
<sequence>MPTSTDIDIKLYTYSLSIKHDPQLVEPTIEMSEAMTDVAYDISANRIYISQAQPPSKIFGIRAFDRSLSGTITLTLPATTAHGKIKLGSGGLVSEIDFSDISVKLGAGNIQLPSLTNAEIKTGAGDIHIAQGEHIAVKTGCGNITVDQLHSQQSSDCKTGVGRINVGHLHGSLNASSIELKSGSGNILVGIVPETAIYLDLQSGLGEVNSDLSEASQPLETSQRVKLEVKTGIGRIDVQRSQG</sequence>
<dbReference type="STRING" id="131112.SAMN04489737_1128"/>
<dbReference type="Proteomes" id="UP000214355">
    <property type="component" value="Chromosome I"/>
</dbReference>
<dbReference type="RefSeq" id="WP_091280861.1">
    <property type="nucleotide sequence ID" value="NZ_JABAPH010000048.1"/>
</dbReference>
<protein>
    <submittedName>
        <fullName evidence="2">Putative adhesin</fullName>
    </submittedName>
</protein>
<organism evidence="2 3">
    <name type="scientific">Arcanobacterium phocae</name>
    <dbReference type="NCBI Taxonomy" id="131112"/>
    <lineage>
        <taxon>Bacteria</taxon>
        <taxon>Bacillati</taxon>
        <taxon>Actinomycetota</taxon>
        <taxon>Actinomycetes</taxon>
        <taxon>Actinomycetales</taxon>
        <taxon>Actinomycetaceae</taxon>
        <taxon>Arcanobacterium</taxon>
    </lineage>
</organism>
<dbReference type="OrthoDB" id="3252095at2"/>
<dbReference type="Pfam" id="PF13349">
    <property type="entry name" value="DUF4097"/>
    <property type="match status" value="1"/>
</dbReference>
<dbReference type="EMBL" id="LT629804">
    <property type="protein sequence ID" value="SDU80201.1"/>
    <property type="molecule type" value="Genomic_DNA"/>
</dbReference>